<keyword evidence="2" id="KW-0732">Signal</keyword>
<dbReference type="EMBL" id="LIIK01000025">
    <property type="protein sequence ID" value="KQM08694.1"/>
    <property type="molecule type" value="Genomic_DNA"/>
</dbReference>
<dbReference type="STRING" id="1702214.AL399_05925"/>
<dbReference type="PATRIC" id="fig|1702214.3.peg.426"/>
<proteinExistence type="predicted"/>
<feature type="compositionally biased region" description="Basic residues" evidence="1">
    <location>
        <begin position="27"/>
        <end position="36"/>
    </location>
</feature>
<feature type="compositionally biased region" description="Basic residues" evidence="1">
    <location>
        <begin position="45"/>
        <end position="79"/>
    </location>
</feature>
<dbReference type="Proteomes" id="UP000054172">
    <property type="component" value="Unassembled WGS sequence"/>
</dbReference>
<dbReference type="AlphaFoldDB" id="A0A0Q4B8K4"/>
<evidence type="ECO:0000313" key="4">
    <source>
        <dbReference type="Proteomes" id="UP000054172"/>
    </source>
</evidence>
<feature type="chain" id="PRO_5006212545" evidence="2">
    <location>
        <begin position="22"/>
        <end position="192"/>
    </location>
</feature>
<comment type="caution">
    <text evidence="3">The sequence shown here is derived from an EMBL/GenBank/DDBJ whole genome shotgun (WGS) entry which is preliminary data.</text>
</comment>
<sequence length="192" mass="20602">MKRLLYLLAILALVLATPSVAQTPQRQKPKTTKKAPAKNPQKPKPAPKKGKKAPAKGKPSPKKSSAKGKPKAKAKRAQKPAKPTTAPTQPKQTTPKPKSPQTGVKIDIVTRDAGSANSRLVLKFTNDNKEPVACTFYITYSGQILAEQKIFVPGRAGHDGVPNAFHTWTGHLPGGSQDKSKLGYMLSNVAKQ</sequence>
<name>A0A0Q4B8K4_9BACT</name>
<evidence type="ECO:0000256" key="2">
    <source>
        <dbReference type="SAM" id="SignalP"/>
    </source>
</evidence>
<organism evidence="3 4">
    <name type="scientific">Candidatus [Bacteroides] periocalifornicus</name>
    <dbReference type="NCBI Taxonomy" id="1702214"/>
    <lineage>
        <taxon>Bacteria</taxon>
        <taxon>Pseudomonadati</taxon>
        <taxon>Bacteroidota</taxon>
    </lineage>
</organism>
<feature type="region of interest" description="Disordered" evidence="1">
    <location>
        <begin position="20"/>
        <end position="104"/>
    </location>
</feature>
<feature type="signal peptide" evidence="2">
    <location>
        <begin position="1"/>
        <end position="21"/>
    </location>
</feature>
<evidence type="ECO:0000313" key="3">
    <source>
        <dbReference type="EMBL" id="KQM08694.1"/>
    </source>
</evidence>
<accession>A0A0Q4B8K4</accession>
<feature type="compositionally biased region" description="Low complexity" evidence="1">
    <location>
        <begin position="80"/>
        <end position="103"/>
    </location>
</feature>
<evidence type="ECO:0000256" key="1">
    <source>
        <dbReference type="SAM" id="MobiDB-lite"/>
    </source>
</evidence>
<keyword evidence="4" id="KW-1185">Reference proteome</keyword>
<protein>
    <submittedName>
        <fullName evidence="3">Uncharacterized protein</fullName>
    </submittedName>
</protein>
<reference evidence="3" key="1">
    <citation type="submission" date="2015-08" db="EMBL/GenBank/DDBJ databases">
        <title>Candidatus Bacteriodes Periocalifornicus.</title>
        <authorList>
            <person name="McLean J.S."/>
            <person name="Kelley S."/>
        </authorList>
    </citation>
    <scope>NUCLEOTIDE SEQUENCE [LARGE SCALE GENOMIC DNA]</scope>
    <source>
        <strain evidence="3">12B</strain>
    </source>
</reference>
<gene>
    <name evidence="3" type="ORF">AL399_05925</name>
</gene>